<dbReference type="PRINTS" id="PR00420">
    <property type="entry name" value="RNGMNOXGNASE"/>
</dbReference>
<dbReference type="PROSITE" id="PS01304">
    <property type="entry name" value="UBIH"/>
    <property type="match status" value="1"/>
</dbReference>
<comment type="cofactor">
    <cofactor evidence="1">
        <name>FAD</name>
        <dbReference type="ChEBI" id="CHEBI:57692"/>
    </cofactor>
</comment>
<evidence type="ECO:0000313" key="10">
    <source>
        <dbReference type="Proteomes" id="UP000600865"/>
    </source>
</evidence>
<dbReference type="RefSeq" id="WP_189587053.1">
    <property type="nucleotide sequence ID" value="NZ_BMYV01000003.1"/>
</dbReference>
<dbReference type="GO" id="GO:0004497">
    <property type="term" value="F:monooxygenase activity"/>
    <property type="evidence" value="ECO:0007669"/>
    <property type="project" value="UniProtKB-KW"/>
</dbReference>
<dbReference type="InterPro" id="IPR010971">
    <property type="entry name" value="UbiH/COQ6"/>
</dbReference>
<evidence type="ECO:0000256" key="7">
    <source>
        <dbReference type="ARBA" id="ARBA00023033"/>
    </source>
</evidence>
<dbReference type="Gene3D" id="3.50.50.60">
    <property type="entry name" value="FAD/NAD(P)-binding domain"/>
    <property type="match status" value="2"/>
</dbReference>
<dbReference type="GO" id="GO:0006744">
    <property type="term" value="P:ubiquinone biosynthetic process"/>
    <property type="evidence" value="ECO:0007669"/>
    <property type="project" value="InterPro"/>
</dbReference>
<dbReference type="InterPro" id="IPR036188">
    <property type="entry name" value="FAD/NAD-bd_sf"/>
</dbReference>
<evidence type="ECO:0000313" key="9">
    <source>
        <dbReference type="EMBL" id="GGX75214.1"/>
    </source>
</evidence>
<dbReference type="Proteomes" id="UP000600865">
    <property type="component" value="Unassembled WGS sequence"/>
</dbReference>
<dbReference type="Pfam" id="PF01494">
    <property type="entry name" value="FAD_binding_3"/>
    <property type="match status" value="1"/>
</dbReference>
<dbReference type="PROSITE" id="PS51257">
    <property type="entry name" value="PROKAR_LIPOPROTEIN"/>
    <property type="match status" value="1"/>
</dbReference>
<keyword evidence="10" id="KW-1185">Reference proteome</keyword>
<evidence type="ECO:0000256" key="4">
    <source>
        <dbReference type="ARBA" id="ARBA00022630"/>
    </source>
</evidence>
<dbReference type="InterPro" id="IPR051205">
    <property type="entry name" value="UbiH/COQ6_monooxygenase"/>
</dbReference>
<proteinExistence type="inferred from homology"/>
<feature type="domain" description="FAD-binding" evidence="8">
    <location>
        <begin position="5"/>
        <end position="307"/>
    </location>
</feature>
<dbReference type="GO" id="GO:0071949">
    <property type="term" value="F:FAD binding"/>
    <property type="evidence" value="ECO:0007669"/>
    <property type="project" value="InterPro"/>
</dbReference>
<dbReference type="GO" id="GO:0016705">
    <property type="term" value="F:oxidoreductase activity, acting on paired donors, with incorporation or reduction of molecular oxygen"/>
    <property type="evidence" value="ECO:0007669"/>
    <property type="project" value="InterPro"/>
</dbReference>
<evidence type="ECO:0000256" key="6">
    <source>
        <dbReference type="ARBA" id="ARBA00023002"/>
    </source>
</evidence>
<sequence length="394" mass="41831">MKTEFDILIVGAGLAGLTTALACADSGATVALLDRNAVDTGSDGRASALSTTSLRLFENLGVDLKGLTQPIKDMLVTEGAPNSPWRLHFEGDGDGGDLGALVENAPLKAALLKQVKLQKDVSIFAPIGIRDVTRSAKNVIAETDQGSLTAKLLIAADGRESLLRRKAGITTQRFDYDSASLVTTIKHELPHDGSAWQRLIPGGALAVLPLTGQRSQIVWSGPTAGIQAATAMDYDSFVALLSEKMDGYLGDMSIAAQRQCYPLRLQMADGFTATRLALVGDAAHVIHPLAGQGFNLGIRDAAAIADGVKMARDTGQDIGVASLLEYDHWRNADSRSLGVVTHLISETSRRNFGSIGHIRRLGLALTNRSTATKSALVKRASGEARELPTLMRQR</sequence>
<dbReference type="InterPro" id="IPR002938">
    <property type="entry name" value="FAD-bd"/>
</dbReference>
<accession>A0A918NKH0</accession>
<organism evidence="9 10">
    <name type="scientific">Litorimonas cladophorae</name>
    <dbReference type="NCBI Taxonomy" id="1220491"/>
    <lineage>
        <taxon>Bacteria</taxon>
        <taxon>Pseudomonadati</taxon>
        <taxon>Pseudomonadota</taxon>
        <taxon>Alphaproteobacteria</taxon>
        <taxon>Maricaulales</taxon>
        <taxon>Robiginitomaculaceae</taxon>
    </lineage>
</organism>
<comment type="similarity">
    <text evidence="3">Belongs to the UbiH/COQ6 family.</text>
</comment>
<dbReference type="InterPro" id="IPR018168">
    <property type="entry name" value="Ubi_Hdrlase_CS"/>
</dbReference>
<dbReference type="SUPFAM" id="SSF51905">
    <property type="entry name" value="FAD/NAD(P)-binding domain"/>
    <property type="match status" value="1"/>
</dbReference>
<dbReference type="PANTHER" id="PTHR43876:SF7">
    <property type="entry name" value="UBIQUINONE BIOSYNTHESIS MONOOXYGENASE COQ6, MITOCHONDRIAL"/>
    <property type="match status" value="1"/>
</dbReference>
<keyword evidence="7" id="KW-0503">Monooxygenase</keyword>
<protein>
    <submittedName>
        <fullName evidence="9">2-octaprenyl-6-methoxyphenyl hydroxylase</fullName>
    </submittedName>
</protein>
<evidence type="ECO:0000259" key="8">
    <source>
        <dbReference type="Pfam" id="PF01494"/>
    </source>
</evidence>
<evidence type="ECO:0000256" key="3">
    <source>
        <dbReference type="ARBA" id="ARBA00005349"/>
    </source>
</evidence>
<gene>
    <name evidence="9" type="primary">ubiH</name>
    <name evidence="9" type="ORF">GCM10011309_26780</name>
</gene>
<keyword evidence="4" id="KW-0285">Flavoprotein</keyword>
<dbReference type="PANTHER" id="PTHR43876">
    <property type="entry name" value="UBIQUINONE BIOSYNTHESIS MONOOXYGENASE COQ6, MITOCHONDRIAL"/>
    <property type="match status" value="1"/>
</dbReference>
<reference evidence="9 10" key="1">
    <citation type="journal article" date="2014" name="Int. J. Syst. Evol. Microbiol.">
        <title>Complete genome sequence of Corynebacterium casei LMG S-19264T (=DSM 44701T), isolated from a smear-ripened cheese.</title>
        <authorList>
            <consortium name="US DOE Joint Genome Institute (JGI-PGF)"/>
            <person name="Walter F."/>
            <person name="Albersmeier A."/>
            <person name="Kalinowski J."/>
            <person name="Ruckert C."/>
        </authorList>
    </citation>
    <scope>NUCLEOTIDE SEQUENCE [LARGE SCALE GENOMIC DNA]</scope>
    <source>
        <strain evidence="9 10">KCTC 23968</strain>
    </source>
</reference>
<keyword evidence="5" id="KW-0274">FAD</keyword>
<comment type="caution">
    <text evidence="9">The sequence shown here is derived from an EMBL/GenBank/DDBJ whole genome shotgun (WGS) entry which is preliminary data.</text>
</comment>
<comment type="pathway">
    <text evidence="2">Cofactor biosynthesis; ubiquinone biosynthesis.</text>
</comment>
<dbReference type="AlphaFoldDB" id="A0A918NKH0"/>
<evidence type="ECO:0000256" key="5">
    <source>
        <dbReference type="ARBA" id="ARBA00022827"/>
    </source>
</evidence>
<evidence type="ECO:0000256" key="2">
    <source>
        <dbReference type="ARBA" id="ARBA00004749"/>
    </source>
</evidence>
<evidence type="ECO:0000256" key="1">
    <source>
        <dbReference type="ARBA" id="ARBA00001974"/>
    </source>
</evidence>
<keyword evidence="6" id="KW-0560">Oxidoreductase</keyword>
<dbReference type="NCBIfam" id="TIGR01988">
    <property type="entry name" value="Ubi-OHases"/>
    <property type="match status" value="1"/>
</dbReference>
<name>A0A918NKH0_9PROT</name>
<dbReference type="EMBL" id="BMYV01000003">
    <property type="protein sequence ID" value="GGX75214.1"/>
    <property type="molecule type" value="Genomic_DNA"/>
</dbReference>